<dbReference type="InterPro" id="IPR006652">
    <property type="entry name" value="Kelch_1"/>
</dbReference>
<accession>A0A6G1EU61</accession>
<dbReference type="GO" id="GO:0034976">
    <property type="term" value="P:response to endoplasmic reticulum stress"/>
    <property type="evidence" value="ECO:0007669"/>
    <property type="project" value="InterPro"/>
</dbReference>
<feature type="domain" description="DCD" evidence="1">
    <location>
        <begin position="81"/>
        <end position="116"/>
    </location>
</feature>
<evidence type="ECO:0000259" key="1">
    <source>
        <dbReference type="PROSITE" id="PS51222"/>
    </source>
</evidence>
<gene>
    <name evidence="2" type="ORF">E2562_038043</name>
</gene>
<dbReference type="SMART" id="SM00612">
    <property type="entry name" value="Kelch"/>
    <property type="match status" value="5"/>
</dbReference>
<dbReference type="PROSITE" id="PS51222">
    <property type="entry name" value="DCD"/>
    <property type="match status" value="1"/>
</dbReference>
<dbReference type="InterPro" id="IPR013989">
    <property type="entry name" value="Dev_and_cell_death_domain"/>
</dbReference>
<dbReference type="OrthoDB" id="45365at2759"/>
<dbReference type="InterPro" id="IPR015915">
    <property type="entry name" value="Kelch-typ_b-propeller"/>
</dbReference>
<dbReference type="SUPFAM" id="SSF117281">
    <property type="entry name" value="Kelch motif"/>
    <property type="match status" value="1"/>
</dbReference>
<dbReference type="PANTHER" id="PTHR46034">
    <property type="match status" value="1"/>
</dbReference>
<reference evidence="2 3" key="1">
    <citation type="submission" date="2019-11" db="EMBL/GenBank/DDBJ databases">
        <title>Whole genome sequence of Oryza granulata.</title>
        <authorList>
            <person name="Li W."/>
        </authorList>
    </citation>
    <scope>NUCLEOTIDE SEQUENCE [LARGE SCALE GENOMIC DNA]</scope>
    <source>
        <strain evidence="3">cv. Menghai</strain>
        <tissue evidence="2">Leaf</tissue>
    </source>
</reference>
<evidence type="ECO:0000313" key="3">
    <source>
        <dbReference type="Proteomes" id="UP000479710"/>
    </source>
</evidence>
<dbReference type="EMBL" id="SPHZ02000003">
    <property type="protein sequence ID" value="KAF0928135.1"/>
    <property type="molecule type" value="Genomic_DNA"/>
</dbReference>
<keyword evidence="3" id="KW-1185">Reference proteome</keyword>
<evidence type="ECO:0000313" key="2">
    <source>
        <dbReference type="EMBL" id="KAF0928135.1"/>
    </source>
</evidence>
<dbReference type="Pfam" id="PF01344">
    <property type="entry name" value="Kelch_1"/>
    <property type="match status" value="5"/>
</dbReference>
<dbReference type="Gene3D" id="2.120.10.80">
    <property type="entry name" value="Kelch-type beta propeller"/>
    <property type="match status" value="2"/>
</dbReference>
<proteinExistence type="predicted"/>
<protein>
    <recommendedName>
        <fullName evidence="1">DCD domain-containing protein</fullName>
    </recommendedName>
</protein>
<dbReference type="InterPro" id="IPR044832">
    <property type="entry name" value="NRP-like"/>
</dbReference>
<dbReference type="AlphaFoldDB" id="A0A6G1EU61"/>
<comment type="caution">
    <text evidence="2">The sequence shown here is derived from an EMBL/GenBank/DDBJ whole genome shotgun (WGS) entry which is preliminary data.</text>
</comment>
<name>A0A6G1EU61_9ORYZ</name>
<dbReference type="Proteomes" id="UP000479710">
    <property type="component" value="Unassembled WGS sequence"/>
</dbReference>
<organism evidence="2 3">
    <name type="scientific">Oryza meyeriana var. granulata</name>
    <dbReference type="NCBI Taxonomy" id="110450"/>
    <lineage>
        <taxon>Eukaryota</taxon>
        <taxon>Viridiplantae</taxon>
        <taxon>Streptophyta</taxon>
        <taxon>Embryophyta</taxon>
        <taxon>Tracheophyta</taxon>
        <taxon>Spermatophyta</taxon>
        <taxon>Magnoliopsida</taxon>
        <taxon>Liliopsida</taxon>
        <taxon>Poales</taxon>
        <taxon>Poaceae</taxon>
        <taxon>BOP clade</taxon>
        <taxon>Oryzoideae</taxon>
        <taxon>Oryzeae</taxon>
        <taxon>Oryzinae</taxon>
        <taxon>Oryza</taxon>
        <taxon>Oryza meyeriana</taxon>
    </lineage>
</organism>
<dbReference type="PANTHER" id="PTHR46034:SF7">
    <property type="entry name" value="INFLUENZA VIRUS NS1A-BINDING PROTEIN"/>
    <property type="match status" value="1"/>
</dbReference>
<dbReference type="SMART" id="SM00767">
    <property type="entry name" value="DCD"/>
    <property type="match status" value="1"/>
</dbReference>
<sequence>MRQLGSGTPARAGLGWIGGGEWRSGSAGCSWAAGAIRGKAAPLSDRRVYRVLEEREANGLAMQGQNLNSQSVDLARNLRENQLGGVIFGCKHNTIEECFKKQLFGLPSVHYSYVRNAPVIPDQKKGSANPKDINPFSVLSQSGGAVTDNWADSDVENGSISRTSDEKESGELVSDWEDLDDNVLHNQLGLCSNPDEINIHLKNHRPMQAFLVQSNMYLKKHKMMQAFLVQSNMYLKKHRPMQAFLAQISMYLKKHRMMQAFLVQSNLYLKKHRPMQASLVQSNMYLTMQAFLVQRNMCLKKYRSMQALLVQIIMFLKKHNSMQAFPVQVNACLSCPDQHVPEETKTTAAISCPVQHVTQANASLPEHPFGATVEDNTSFEQHKGNAELMKIIFDLIEKTDALDKRQDKSREEILSLREVVKDSGTKVKQLEYRIDELQFKLDSSLSLVGGACDTLDKPSIFLMGGYNGVSWLSSLDAFSPEKDILVPLTPLSSARSYASVATLEGCIFIFGGGDGNSWYNTVECYNTMNNEWMVCPCLNHEKGSLAGASLDGKIYAIGGGDGTVTYSDVEMFDPFLGKWICSPSMMNCRFALGAAEMNSVIYATGGFDGREYLRSAERYDPREGFWARLPSMNVRRGCHTVAVLGEVLYAIGGYNGNSMVSSVEIFDPRLNSWRMGDSMNFPRGYASTATLGDSVFVIGGLQSNEQILDAVEVYNVKCGWSVPDFSSIGKRCFASAAVV</sequence>
<dbReference type="Pfam" id="PF10539">
    <property type="entry name" value="Dev_Cell_Death"/>
    <property type="match status" value="1"/>
</dbReference>